<organism evidence="2 3">
    <name type="scientific">Novilysobacter avium</name>
    <dbReference type="NCBI Taxonomy" id="2781023"/>
    <lineage>
        <taxon>Bacteria</taxon>
        <taxon>Pseudomonadati</taxon>
        <taxon>Pseudomonadota</taxon>
        <taxon>Gammaproteobacteria</taxon>
        <taxon>Lysobacterales</taxon>
        <taxon>Lysobacteraceae</taxon>
        <taxon>Novilysobacter</taxon>
    </lineage>
</organism>
<dbReference type="Proteomes" id="UP000593932">
    <property type="component" value="Chromosome"/>
</dbReference>
<protein>
    <recommendedName>
        <fullName evidence="4">Membrane-anchored protein</fullName>
    </recommendedName>
</protein>
<name>A0A7S6ZVA4_9GAMM</name>
<evidence type="ECO:0008006" key="4">
    <source>
        <dbReference type="Google" id="ProtNLM"/>
    </source>
</evidence>
<evidence type="ECO:0000313" key="3">
    <source>
        <dbReference type="Proteomes" id="UP000593932"/>
    </source>
</evidence>
<dbReference type="EMBL" id="CP063657">
    <property type="protein sequence ID" value="QOW21989.1"/>
    <property type="molecule type" value="Genomic_DNA"/>
</dbReference>
<feature type="transmembrane region" description="Helical" evidence="1">
    <location>
        <begin position="73"/>
        <end position="92"/>
    </location>
</feature>
<dbReference type="InterPro" id="IPR007136">
    <property type="entry name" value="DUF347"/>
</dbReference>
<dbReference type="RefSeq" id="WP_194034540.1">
    <property type="nucleotide sequence ID" value="NZ_CP063657.1"/>
</dbReference>
<dbReference type="Pfam" id="PF03988">
    <property type="entry name" value="DUF347"/>
    <property type="match status" value="4"/>
</dbReference>
<feature type="transmembrane region" description="Helical" evidence="1">
    <location>
        <begin position="43"/>
        <end position="61"/>
    </location>
</feature>
<keyword evidence="1" id="KW-1133">Transmembrane helix</keyword>
<feature type="transmembrane region" description="Helical" evidence="1">
    <location>
        <begin position="223"/>
        <end position="243"/>
    </location>
</feature>
<proteinExistence type="predicted"/>
<evidence type="ECO:0000313" key="2">
    <source>
        <dbReference type="EMBL" id="QOW21989.1"/>
    </source>
</evidence>
<reference evidence="2 3" key="1">
    <citation type="submission" date="2020-10" db="EMBL/GenBank/DDBJ databases">
        <title>complete genome sequencing of Lysobacter sp. H23M41.</title>
        <authorList>
            <person name="Bae J.-W."/>
            <person name="Lee S.-Y."/>
        </authorList>
    </citation>
    <scope>NUCLEOTIDE SEQUENCE [LARGE SCALE GENOMIC DNA]</scope>
    <source>
        <strain evidence="2 3">H23M41</strain>
    </source>
</reference>
<accession>A0A7S6ZVA4</accession>
<keyword evidence="1" id="KW-0472">Membrane</keyword>
<gene>
    <name evidence="2" type="ORF">INQ42_12435</name>
</gene>
<feature type="transmembrane region" description="Helical" evidence="1">
    <location>
        <begin position="192"/>
        <end position="211"/>
    </location>
</feature>
<keyword evidence="1" id="KW-0812">Transmembrane</keyword>
<feature type="transmembrane region" description="Helical" evidence="1">
    <location>
        <begin position="163"/>
        <end position="185"/>
    </location>
</feature>
<keyword evidence="3" id="KW-1185">Reference proteome</keyword>
<feature type="transmembrane region" description="Helical" evidence="1">
    <location>
        <begin position="98"/>
        <end position="118"/>
    </location>
</feature>
<evidence type="ECO:0000256" key="1">
    <source>
        <dbReference type="SAM" id="Phobius"/>
    </source>
</evidence>
<sequence length="252" mass="26870">MNTAVRDSLSKVPEVTFGFWLIKILATTLGETGGDAVSMSMNLGYLVSTAIFMGIFVAAVLMQISAKKFHPFVYWVTIIASTTVGTTLADFVDRSLGIGYPGGTIMLVALLVASLFAWYRSLGSIDVGSVHTPKAEGFYWLTIMFSQTLGTALGDWTADSAGLGYTGAALIFSGLLAVVALAYFFSRISHTVLFWAAFVLTRPLGAVVGDYLDKPTTSGGLEFSRYTASGLLLVAIVLLIVVIPQRAAEKSH</sequence>